<organism evidence="2 3">
    <name type="scientific">Caulobacter mirabilis</name>
    <dbReference type="NCBI Taxonomy" id="69666"/>
    <lineage>
        <taxon>Bacteria</taxon>
        <taxon>Pseudomonadati</taxon>
        <taxon>Pseudomonadota</taxon>
        <taxon>Alphaproteobacteria</taxon>
        <taxon>Caulobacterales</taxon>
        <taxon>Caulobacteraceae</taxon>
        <taxon>Caulobacter</taxon>
    </lineage>
</organism>
<keyword evidence="2" id="KW-0378">Hydrolase</keyword>
<keyword evidence="3" id="KW-1185">Reference proteome</keyword>
<dbReference type="KEGG" id="cmb:CSW64_08530"/>
<sequence>MVAGALLLAPAAQAAPVERLVEIDGPLKGVMLAPEGGSKAPAVVILPGSGPTDRDGNNPLGVRGSTYRLLAEGLAAEGVASLRMDKRGMFASAGAARDPNKVTVVDLAADANAWAAKLKAETGAKCVWLLGHSEGGLVALIAAQHGRGLCGLVLVSTSGRPLGEVLRDQLKANPANAPVLPQALKAIDELEAGRKVDTAGMPPALSPLFNPAVQDFLIVMFKQDPARLVSAYKGPVLAVAGTTDLQVTVEDSRRLQAARPSVKLVTIEGVNHVLKAAPADRRANLATYADPSLPIAPGVVEAIAAFVKAQSGS</sequence>
<dbReference type="Pfam" id="PF12697">
    <property type="entry name" value="Abhydrolase_6"/>
    <property type="match status" value="1"/>
</dbReference>
<gene>
    <name evidence="2" type="ORF">CSW64_08530</name>
</gene>
<dbReference type="PANTHER" id="PTHR43265">
    <property type="entry name" value="ESTERASE ESTD"/>
    <property type="match status" value="1"/>
</dbReference>
<dbReference type="EMBL" id="CP024201">
    <property type="protein sequence ID" value="ATQ44937.1"/>
    <property type="molecule type" value="Genomic_DNA"/>
</dbReference>
<dbReference type="Gene3D" id="3.40.50.1820">
    <property type="entry name" value="alpha/beta hydrolase"/>
    <property type="match status" value="1"/>
</dbReference>
<dbReference type="InterPro" id="IPR053145">
    <property type="entry name" value="AB_hydrolase_Est10"/>
</dbReference>
<accession>A0A2D2B3W6</accession>
<evidence type="ECO:0000259" key="1">
    <source>
        <dbReference type="Pfam" id="PF12697"/>
    </source>
</evidence>
<evidence type="ECO:0000313" key="2">
    <source>
        <dbReference type="EMBL" id="ATQ44937.1"/>
    </source>
</evidence>
<dbReference type="AlphaFoldDB" id="A0A2D2B3W6"/>
<protein>
    <submittedName>
        <fullName evidence="2">Alpha/beta hydrolase</fullName>
    </submittedName>
</protein>
<dbReference type="PANTHER" id="PTHR43265:SF1">
    <property type="entry name" value="ESTERASE ESTD"/>
    <property type="match status" value="1"/>
</dbReference>
<dbReference type="Proteomes" id="UP000228945">
    <property type="component" value="Chromosome"/>
</dbReference>
<dbReference type="InterPro" id="IPR000073">
    <property type="entry name" value="AB_hydrolase_1"/>
</dbReference>
<evidence type="ECO:0000313" key="3">
    <source>
        <dbReference type="Proteomes" id="UP000228945"/>
    </source>
</evidence>
<dbReference type="InterPro" id="IPR029058">
    <property type="entry name" value="AB_hydrolase_fold"/>
</dbReference>
<proteinExistence type="predicted"/>
<dbReference type="OrthoDB" id="9809549at2"/>
<dbReference type="SUPFAM" id="SSF53474">
    <property type="entry name" value="alpha/beta-Hydrolases"/>
    <property type="match status" value="1"/>
</dbReference>
<feature type="domain" description="AB hydrolase-1" evidence="1">
    <location>
        <begin position="43"/>
        <end position="273"/>
    </location>
</feature>
<reference evidence="2 3" key="1">
    <citation type="submission" date="2017-10" db="EMBL/GenBank/DDBJ databases">
        <title>Genome sequence of Caulobacter mirabilis FWC38.</title>
        <authorList>
            <person name="Fiebig A."/>
            <person name="Crosson S."/>
        </authorList>
    </citation>
    <scope>NUCLEOTIDE SEQUENCE [LARGE SCALE GENOMIC DNA]</scope>
    <source>
        <strain evidence="2 3">FWC 38</strain>
    </source>
</reference>
<dbReference type="GO" id="GO:0052689">
    <property type="term" value="F:carboxylic ester hydrolase activity"/>
    <property type="evidence" value="ECO:0007669"/>
    <property type="project" value="TreeGrafter"/>
</dbReference>
<name>A0A2D2B3W6_9CAUL</name>